<dbReference type="InterPro" id="IPR023214">
    <property type="entry name" value="HAD_sf"/>
</dbReference>
<reference evidence="2" key="1">
    <citation type="submission" date="2016-03" db="EMBL/GenBank/DDBJ databases">
        <title>Draft genome sequence of Rosellinia necatrix.</title>
        <authorList>
            <person name="Kanematsu S."/>
        </authorList>
    </citation>
    <scope>NUCLEOTIDE SEQUENCE [LARGE SCALE GENOMIC DNA]</scope>
    <source>
        <strain evidence="2">W97</strain>
    </source>
</reference>
<dbReference type="AlphaFoldDB" id="A0A1W2TE73"/>
<dbReference type="InterPro" id="IPR036412">
    <property type="entry name" value="HAD-like_sf"/>
</dbReference>
<dbReference type="PANTHER" id="PTHR28181:SF1">
    <property type="entry name" value="COLD TOLERANCE PROTEIN 1"/>
    <property type="match status" value="1"/>
</dbReference>
<evidence type="ECO:0000313" key="2">
    <source>
        <dbReference type="EMBL" id="GAP86306.2"/>
    </source>
</evidence>
<gene>
    <name evidence="2" type="ORF">SAMD00023353_1801050</name>
</gene>
<feature type="region of interest" description="Disordered" evidence="1">
    <location>
        <begin position="31"/>
        <end position="67"/>
    </location>
</feature>
<dbReference type="Proteomes" id="UP000054516">
    <property type="component" value="Unassembled WGS sequence"/>
</dbReference>
<dbReference type="SUPFAM" id="SSF56784">
    <property type="entry name" value="HAD-like"/>
    <property type="match status" value="1"/>
</dbReference>
<dbReference type="Gene3D" id="3.40.50.1000">
    <property type="entry name" value="HAD superfamily/HAD-like"/>
    <property type="match status" value="1"/>
</dbReference>
<dbReference type="EMBL" id="DF977463">
    <property type="protein sequence ID" value="GAP86306.2"/>
    <property type="molecule type" value="Genomic_DNA"/>
</dbReference>
<proteinExistence type="predicted"/>
<dbReference type="OMA" id="STTDMEC"/>
<dbReference type="OrthoDB" id="10255128at2759"/>
<dbReference type="STRING" id="77044.A0A1W2TE73"/>
<accession>A0A1W2TE73</accession>
<sequence>MSIFLDFDGTITTKDTVTELANFALRFQAERNATSSPGTSGRSQDATAAPPEAAAVQEREGQEEDLSSRWDGVVRAYMSDHEAHASSYAPGAADRRRVEDEVAFLRSQKHVEMRSLGRVNACGLFRGIGPAAFRAAGRALVQRGGGSGGAVRLRPGFAGLVRAARARGWRVHVVSVNWSAAFIEGACGLSEEDDDEEGEGIHVIANEVREHDGAVVGPGALAGDGRLLAGGADGGSRGYAGRNLTNSCDKRDAVREVLRRRGAGEGGPVVYFGDSTTDMECLLEATRGVVVADDESSALIETLRRLGKRVPHVRDAEAGEELVWASNFDEVMRFTFDP</sequence>
<organism evidence="2">
    <name type="scientific">Rosellinia necatrix</name>
    <name type="common">White root-rot fungus</name>
    <dbReference type="NCBI Taxonomy" id="77044"/>
    <lineage>
        <taxon>Eukaryota</taxon>
        <taxon>Fungi</taxon>
        <taxon>Dikarya</taxon>
        <taxon>Ascomycota</taxon>
        <taxon>Pezizomycotina</taxon>
        <taxon>Sordariomycetes</taxon>
        <taxon>Xylariomycetidae</taxon>
        <taxon>Xylariales</taxon>
        <taxon>Xylariaceae</taxon>
        <taxon>Rosellinia</taxon>
    </lineage>
</organism>
<feature type="compositionally biased region" description="Low complexity" evidence="1">
    <location>
        <begin position="46"/>
        <end position="55"/>
    </location>
</feature>
<keyword evidence="3" id="KW-1185">Reference proteome</keyword>
<evidence type="ECO:0000256" key="1">
    <source>
        <dbReference type="SAM" id="MobiDB-lite"/>
    </source>
</evidence>
<protein>
    <submittedName>
        <fullName evidence="2">Putative upf0655 protein ycr015c protein</fullName>
    </submittedName>
</protein>
<evidence type="ECO:0000313" key="3">
    <source>
        <dbReference type="Proteomes" id="UP000054516"/>
    </source>
</evidence>
<name>A0A1W2TE73_ROSNE</name>
<dbReference type="InterPro" id="IPR050849">
    <property type="entry name" value="HAD-like_hydrolase_phosphatase"/>
</dbReference>
<feature type="compositionally biased region" description="Polar residues" evidence="1">
    <location>
        <begin position="31"/>
        <end position="45"/>
    </location>
</feature>
<dbReference type="PANTHER" id="PTHR28181">
    <property type="entry name" value="UPF0655 PROTEIN YCR015C"/>
    <property type="match status" value="1"/>
</dbReference>